<feature type="domain" description="ABC transporter" evidence="1">
    <location>
        <begin position="34"/>
        <end position="63"/>
    </location>
</feature>
<organism evidence="2">
    <name type="scientific">Candidatus Kentrum eta</name>
    <dbReference type="NCBI Taxonomy" id="2126337"/>
    <lineage>
        <taxon>Bacteria</taxon>
        <taxon>Pseudomonadati</taxon>
        <taxon>Pseudomonadota</taxon>
        <taxon>Gammaproteobacteria</taxon>
        <taxon>Candidatus Kentrum</taxon>
    </lineage>
</organism>
<evidence type="ECO:0000313" key="2">
    <source>
        <dbReference type="EMBL" id="VFJ90478.1"/>
    </source>
</evidence>
<evidence type="ECO:0000313" key="3">
    <source>
        <dbReference type="EMBL" id="VFJ91674.1"/>
    </source>
</evidence>
<dbReference type="InterPro" id="IPR003439">
    <property type="entry name" value="ABC_transporter-like_ATP-bd"/>
</dbReference>
<sequence length="81" mass="8972">MEDRILLVFGSLTKRFGKEKSIRFTYAGGSDGIRINRGEFVFITGSNGVGKSTLTHMLATLDKGEYSKDAQHQVLRAPVRP</sequence>
<name>A0A450UDL3_9GAMM</name>
<dbReference type="GO" id="GO:0016887">
    <property type="term" value="F:ATP hydrolysis activity"/>
    <property type="evidence" value="ECO:0007669"/>
    <property type="project" value="InterPro"/>
</dbReference>
<dbReference type="GO" id="GO:0005524">
    <property type="term" value="F:ATP binding"/>
    <property type="evidence" value="ECO:0007669"/>
    <property type="project" value="InterPro"/>
</dbReference>
<proteinExistence type="predicted"/>
<reference evidence="2" key="1">
    <citation type="submission" date="2019-02" db="EMBL/GenBank/DDBJ databases">
        <authorList>
            <person name="Gruber-Vodicka R. H."/>
            <person name="Seah K. B. B."/>
        </authorList>
    </citation>
    <scope>NUCLEOTIDE SEQUENCE</scope>
    <source>
        <strain evidence="4">BECK_SA2B12</strain>
        <strain evidence="2">BECK_SA2B15</strain>
        <strain evidence="3">BECK_SA2B20</strain>
    </source>
</reference>
<evidence type="ECO:0000313" key="4">
    <source>
        <dbReference type="EMBL" id="VFJ98271.1"/>
    </source>
</evidence>
<dbReference type="Pfam" id="PF00005">
    <property type="entry name" value="ABC_tran"/>
    <property type="match status" value="1"/>
</dbReference>
<dbReference type="SUPFAM" id="SSF52540">
    <property type="entry name" value="P-loop containing nucleoside triphosphate hydrolases"/>
    <property type="match status" value="1"/>
</dbReference>
<gene>
    <name evidence="2" type="ORF">BECKH772A_GA0070896_100223</name>
    <name evidence="3" type="ORF">BECKH772B_GA0070898_100203</name>
    <name evidence="4" type="ORF">BECKH772C_GA0070978_100203</name>
</gene>
<protein>
    <submittedName>
        <fullName evidence="2">ABC transporter</fullName>
    </submittedName>
</protein>
<dbReference type="EMBL" id="CAADFG010000022">
    <property type="protein sequence ID" value="VFJ90478.1"/>
    <property type="molecule type" value="Genomic_DNA"/>
</dbReference>
<accession>A0A450UDL3</accession>
<dbReference type="EMBL" id="CAADFI010000020">
    <property type="protein sequence ID" value="VFJ91674.1"/>
    <property type="molecule type" value="Genomic_DNA"/>
</dbReference>
<dbReference type="AlphaFoldDB" id="A0A450UDL3"/>
<evidence type="ECO:0000259" key="1">
    <source>
        <dbReference type="Pfam" id="PF00005"/>
    </source>
</evidence>
<dbReference type="EMBL" id="CAADFJ010000020">
    <property type="protein sequence ID" value="VFJ98271.1"/>
    <property type="molecule type" value="Genomic_DNA"/>
</dbReference>
<dbReference type="InterPro" id="IPR027417">
    <property type="entry name" value="P-loop_NTPase"/>
</dbReference>
<dbReference type="Gene3D" id="3.40.50.300">
    <property type="entry name" value="P-loop containing nucleotide triphosphate hydrolases"/>
    <property type="match status" value="1"/>
</dbReference>